<feature type="non-terminal residue" evidence="1">
    <location>
        <position position="1"/>
    </location>
</feature>
<dbReference type="Proteomes" id="UP000243459">
    <property type="component" value="Chromosome 2"/>
</dbReference>
<proteinExistence type="predicted"/>
<evidence type="ECO:0000313" key="2">
    <source>
        <dbReference type="Proteomes" id="UP000243459"/>
    </source>
</evidence>
<evidence type="ECO:0000313" key="1">
    <source>
        <dbReference type="EMBL" id="ONK78305.1"/>
    </source>
</evidence>
<dbReference type="AlphaFoldDB" id="A0A5P1FIT2"/>
<reference evidence="2" key="1">
    <citation type="journal article" date="2017" name="Nat. Commun.">
        <title>The asparagus genome sheds light on the origin and evolution of a young Y chromosome.</title>
        <authorList>
            <person name="Harkess A."/>
            <person name="Zhou J."/>
            <person name="Xu C."/>
            <person name="Bowers J.E."/>
            <person name="Van der Hulst R."/>
            <person name="Ayyampalayam S."/>
            <person name="Mercati F."/>
            <person name="Riccardi P."/>
            <person name="McKain M.R."/>
            <person name="Kakrana A."/>
            <person name="Tang H."/>
            <person name="Ray J."/>
            <person name="Groenendijk J."/>
            <person name="Arikit S."/>
            <person name="Mathioni S.M."/>
            <person name="Nakano M."/>
            <person name="Shan H."/>
            <person name="Telgmann-Rauber A."/>
            <person name="Kanno A."/>
            <person name="Yue Z."/>
            <person name="Chen H."/>
            <person name="Li W."/>
            <person name="Chen Y."/>
            <person name="Xu X."/>
            <person name="Zhang Y."/>
            <person name="Luo S."/>
            <person name="Chen H."/>
            <person name="Gao J."/>
            <person name="Mao Z."/>
            <person name="Pires J.C."/>
            <person name="Luo M."/>
            <person name="Kudrna D."/>
            <person name="Wing R.A."/>
            <person name="Meyers B.C."/>
            <person name="Yi K."/>
            <person name="Kong H."/>
            <person name="Lavrijsen P."/>
            <person name="Sunseri F."/>
            <person name="Falavigna A."/>
            <person name="Ye Y."/>
            <person name="Leebens-Mack J.H."/>
            <person name="Chen G."/>
        </authorList>
    </citation>
    <scope>NUCLEOTIDE SEQUENCE [LARGE SCALE GENOMIC DNA]</scope>
    <source>
        <strain evidence="2">cv. DH0086</strain>
    </source>
</reference>
<protein>
    <submittedName>
        <fullName evidence="1">Uncharacterized protein</fullName>
    </submittedName>
</protein>
<feature type="non-terminal residue" evidence="1">
    <location>
        <position position="54"/>
    </location>
</feature>
<accession>A0A5P1FIT2</accession>
<gene>
    <name evidence="1" type="ORF">A4U43_C02F16940</name>
</gene>
<sequence>ARRMDVVWGETTGVEGQLWLLCPHLFLLYMYKVLRRTLGYCFLKLLLLALLPSG</sequence>
<dbReference type="Gramene" id="ONK78305">
    <property type="protein sequence ID" value="ONK78305"/>
    <property type="gene ID" value="A4U43_C02F16940"/>
</dbReference>
<dbReference type="EMBL" id="CM007382">
    <property type="protein sequence ID" value="ONK78305.1"/>
    <property type="molecule type" value="Genomic_DNA"/>
</dbReference>
<name>A0A5P1FIT2_ASPOF</name>
<organism evidence="1 2">
    <name type="scientific">Asparagus officinalis</name>
    <name type="common">Garden asparagus</name>
    <dbReference type="NCBI Taxonomy" id="4686"/>
    <lineage>
        <taxon>Eukaryota</taxon>
        <taxon>Viridiplantae</taxon>
        <taxon>Streptophyta</taxon>
        <taxon>Embryophyta</taxon>
        <taxon>Tracheophyta</taxon>
        <taxon>Spermatophyta</taxon>
        <taxon>Magnoliopsida</taxon>
        <taxon>Liliopsida</taxon>
        <taxon>Asparagales</taxon>
        <taxon>Asparagaceae</taxon>
        <taxon>Asparagoideae</taxon>
        <taxon>Asparagus</taxon>
    </lineage>
</organism>
<keyword evidence="2" id="KW-1185">Reference proteome</keyword>